<accession>A0A9D5A5A5</accession>
<sequence length="191" mass="21878">MCCSVTIEELEDHVMRAHRESILHEFQEVFETPTQLPPFRGIHDHKIVLKEGYNPVSLRPYRYPSAQKDIIDDMVRELLDSGVIQPSSSSFAFSIVATPIYPAKYRWVTKLMGLSYEIMYKKGKDNVATDALSRASHGEVLQLTISSISSELWDSLLKSYEQDSTLQDFKLQFLSNPSLHPHFFCFGQFAV</sequence>
<dbReference type="Gramene" id="Psat06G0380700-T1">
    <property type="protein sequence ID" value="KAI5398152.1"/>
    <property type="gene ID" value="KIW84_063807"/>
</dbReference>
<dbReference type="Proteomes" id="UP001058974">
    <property type="component" value="Chromosome 6"/>
</dbReference>
<evidence type="ECO:0000313" key="1">
    <source>
        <dbReference type="EMBL" id="KAI5398152.1"/>
    </source>
</evidence>
<reference evidence="1 2" key="1">
    <citation type="journal article" date="2022" name="Nat. Genet.">
        <title>Improved pea reference genome and pan-genome highlight genomic features and evolutionary characteristics.</title>
        <authorList>
            <person name="Yang T."/>
            <person name="Liu R."/>
            <person name="Luo Y."/>
            <person name="Hu S."/>
            <person name="Wang D."/>
            <person name="Wang C."/>
            <person name="Pandey M.K."/>
            <person name="Ge S."/>
            <person name="Xu Q."/>
            <person name="Li N."/>
            <person name="Li G."/>
            <person name="Huang Y."/>
            <person name="Saxena R.K."/>
            <person name="Ji Y."/>
            <person name="Li M."/>
            <person name="Yan X."/>
            <person name="He Y."/>
            <person name="Liu Y."/>
            <person name="Wang X."/>
            <person name="Xiang C."/>
            <person name="Varshney R.K."/>
            <person name="Ding H."/>
            <person name="Gao S."/>
            <person name="Zong X."/>
        </authorList>
    </citation>
    <scope>NUCLEOTIDE SEQUENCE [LARGE SCALE GENOMIC DNA]</scope>
    <source>
        <strain evidence="1 2">cv. Zhongwan 6</strain>
    </source>
</reference>
<comment type="caution">
    <text evidence="1">The sequence shown here is derived from an EMBL/GenBank/DDBJ whole genome shotgun (WGS) entry which is preliminary data.</text>
</comment>
<protein>
    <submittedName>
        <fullName evidence="1">Uncharacterized protein</fullName>
    </submittedName>
</protein>
<keyword evidence="2" id="KW-1185">Reference proteome</keyword>
<name>A0A9D5A5A5_PEA</name>
<evidence type="ECO:0000313" key="2">
    <source>
        <dbReference type="Proteomes" id="UP001058974"/>
    </source>
</evidence>
<dbReference type="InterPro" id="IPR043502">
    <property type="entry name" value="DNA/RNA_pol_sf"/>
</dbReference>
<organism evidence="1 2">
    <name type="scientific">Pisum sativum</name>
    <name type="common">Garden pea</name>
    <name type="synonym">Lathyrus oleraceus</name>
    <dbReference type="NCBI Taxonomy" id="3888"/>
    <lineage>
        <taxon>Eukaryota</taxon>
        <taxon>Viridiplantae</taxon>
        <taxon>Streptophyta</taxon>
        <taxon>Embryophyta</taxon>
        <taxon>Tracheophyta</taxon>
        <taxon>Spermatophyta</taxon>
        <taxon>Magnoliopsida</taxon>
        <taxon>eudicotyledons</taxon>
        <taxon>Gunneridae</taxon>
        <taxon>Pentapetalae</taxon>
        <taxon>rosids</taxon>
        <taxon>fabids</taxon>
        <taxon>Fabales</taxon>
        <taxon>Fabaceae</taxon>
        <taxon>Papilionoideae</taxon>
        <taxon>50 kb inversion clade</taxon>
        <taxon>NPAAA clade</taxon>
        <taxon>Hologalegina</taxon>
        <taxon>IRL clade</taxon>
        <taxon>Fabeae</taxon>
        <taxon>Lathyrus</taxon>
    </lineage>
</organism>
<dbReference type="Gene3D" id="3.10.10.10">
    <property type="entry name" value="HIV Type 1 Reverse Transcriptase, subunit A, domain 1"/>
    <property type="match status" value="1"/>
</dbReference>
<gene>
    <name evidence="1" type="ORF">KIW84_063807</name>
</gene>
<dbReference type="EMBL" id="JAMSHJ010000006">
    <property type="protein sequence ID" value="KAI5398152.1"/>
    <property type="molecule type" value="Genomic_DNA"/>
</dbReference>
<proteinExistence type="predicted"/>
<dbReference type="SUPFAM" id="SSF56672">
    <property type="entry name" value="DNA/RNA polymerases"/>
    <property type="match status" value="1"/>
</dbReference>
<dbReference type="AlphaFoldDB" id="A0A9D5A5A5"/>